<keyword evidence="4" id="KW-1185">Reference proteome</keyword>
<protein>
    <recommendedName>
        <fullName evidence="5">Transmembrane protein</fullName>
    </recommendedName>
</protein>
<proteinExistence type="predicted"/>
<evidence type="ECO:0000256" key="2">
    <source>
        <dbReference type="SAM" id="Phobius"/>
    </source>
</evidence>
<keyword evidence="2" id="KW-1133">Transmembrane helix</keyword>
<dbReference type="Proteomes" id="UP000019804">
    <property type="component" value="Unassembled WGS sequence"/>
</dbReference>
<dbReference type="HOGENOM" id="CLU_2372422_0_0_1"/>
<dbReference type="EMBL" id="KK088419">
    <property type="protein sequence ID" value="EYE96183.1"/>
    <property type="molecule type" value="Genomic_DNA"/>
</dbReference>
<feature type="transmembrane region" description="Helical" evidence="2">
    <location>
        <begin position="72"/>
        <end position="94"/>
    </location>
</feature>
<reference evidence="4" key="1">
    <citation type="journal article" date="2014" name="Nat. Commun.">
        <title>Genomic adaptations of the halophilic Dead Sea filamentous fungus Eurotium rubrum.</title>
        <authorList>
            <person name="Kis-Papo T."/>
            <person name="Weig A.R."/>
            <person name="Riley R."/>
            <person name="Persoh D."/>
            <person name="Salamov A."/>
            <person name="Sun H."/>
            <person name="Lipzen A."/>
            <person name="Wasser S.P."/>
            <person name="Rambold G."/>
            <person name="Grigoriev I.V."/>
            <person name="Nevo E."/>
        </authorList>
    </citation>
    <scope>NUCLEOTIDE SEQUENCE [LARGE SCALE GENOMIC DNA]</scope>
    <source>
        <strain evidence="4">CBS 135680</strain>
    </source>
</reference>
<evidence type="ECO:0000313" key="3">
    <source>
        <dbReference type="EMBL" id="EYE96183.1"/>
    </source>
</evidence>
<organism evidence="3 4">
    <name type="scientific">Aspergillus ruber (strain CBS 135680)</name>
    <dbReference type="NCBI Taxonomy" id="1388766"/>
    <lineage>
        <taxon>Eukaryota</taxon>
        <taxon>Fungi</taxon>
        <taxon>Dikarya</taxon>
        <taxon>Ascomycota</taxon>
        <taxon>Pezizomycotina</taxon>
        <taxon>Eurotiomycetes</taxon>
        <taxon>Eurotiomycetidae</taxon>
        <taxon>Eurotiales</taxon>
        <taxon>Aspergillaceae</taxon>
        <taxon>Aspergillus</taxon>
        <taxon>Aspergillus subgen. Aspergillus</taxon>
    </lineage>
</organism>
<feature type="region of interest" description="Disordered" evidence="1">
    <location>
        <begin position="1"/>
        <end position="57"/>
    </location>
</feature>
<keyword evidence="2" id="KW-0812">Transmembrane</keyword>
<name>A0A017SGT5_ASPRC</name>
<keyword evidence="2" id="KW-0472">Membrane</keyword>
<dbReference type="GeneID" id="63693624"/>
<sequence>MQNQQTGTPHTPEHRPQKKKKSSTRLRTEIYVHLGRSRHSVASTGSDRAGVGSHPEGSLDRSNVFDLLCNPLFFAVISGGFFGVWGLCVFELHVV</sequence>
<accession>A0A017SGT5</accession>
<dbReference type="AlphaFoldDB" id="A0A017SGT5"/>
<evidence type="ECO:0000256" key="1">
    <source>
        <dbReference type="SAM" id="MobiDB-lite"/>
    </source>
</evidence>
<dbReference type="RefSeq" id="XP_040639871.1">
    <property type="nucleotide sequence ID" value="XM_040778500.1"/>
</dbReference>
<gene>
    <name evidence="3" type="ORF">EURHEDRAFT_364594</name>
</gene>
<evidence type="ECO:0000313" key="4">
    <source>
        <dbReference type="Proteomes" id="UP000019804"/>
    </source>
</evidence>
<evidence type="ECO:0008006" key="5">
    <source>
        <dbReference type="Google" id="ProtNLM"/>
    </source>
</evidence>